<feature type="domain" description="DUF1330" evidence="1">
    <location>
        <begin position="3"/>
        <end position="96"/>
    </location>
</feature>
<sequence>MAKGYWVAAYRAVHDAGKLAAYGVLATQVVKAAGGKFLVRGGEVVAFQAGLKERTVVVEFPSFEQALTTFQSEAYQEALAVLGDGAERDARVVAGVDDSNAAA</sequence>
<gene>
    <name evidence="2" type="ORF">RW095_15850</name>
</gene>
<dbReference type="SUPFAM" id="SSF54909">
    <property type="entry name" value="Dimeric alpha+beta barrel"/>
    <property type="match status" value="1"/>
</dbReference>
<dbReference type="EMBL" id="CP136512">
    <property type="protein sequence ID" value="WOD14827.1"/>
    <property type="molecule type" value="Genomic_DNA"/>
</dbReference>
<dbReference type="PANTHER" id="PTHR41521:SF4">
    <property type="entry name" value="BLR0684 PROTEIN"/>
    <property type="match status" value="1"/>
</dbReference>
<organism evidence="2 3">
    <name type="scientific">Paraburkholderia kirstenboschensis</name>
    <dbReference type="NCBI Taxonomy" id="1245436"/>
    <lineage>
        <taxon>Bacteria</taxon>
        <taxon>Pseudomonadati</taxon>
        <taxon>Pseudomonadota</taxon>
        <taxon>Betaproteobacteria</taxon>
        <taxon>Burkholderiales</taxon>
        <taxon>Burkholderiaceae</taxon>
        <taxon>Paraburkholderia</taxon>
    </lineage>
</organism>
<dbReference type="Gene3D" id="3.30.70.100">
    <property type="match status" value="1"/>
</dbReference>
<protein>
    <submittedName>
        <fullName evidence="2">DUF1330 domain-containing protein</fullName>
    </submittedName>
</protein>
<dbReference type="PANTHER" id="PTHR41521">
    <property type="match status" value="1"/>
</dbReference>
<name>A0ABZ0EF43_9BURK</name>
<evidence type="ECO:0000313" key="2">
    <source>
        <dbReference type="EMBL" id="WOD14827.1"/>
    </source>
</evidence>
<reference evidence="2 3" key="1">
    <citation type="submission" date="2023-10" db="EMBL/GenBank/DDBJ databases">
        <title>Surface-active antibiotics is a multifunctional adaptation for post-fire microbes.</title>
        <authorList>
            <person name="Liu M.D."/>
            <person name="Du Y."/>
            <person name="Koupaei S.K."/>
            <person name="Kim N.R."/>
            <person name="Zhang W."/>
            <person name="Traxler M.F."/>
        </authorList>
    </citation>
    <scope>NUCLEOTIDE SEQUENCE [LARGE SCALE GENOMIC DNA]</scope>
    <source>
        <strain evidence="2 3">F3</strain>
    </source>
</reference>
<proteinExistence type="predicted"/>
<dbReference type="InterPro" id="IPR010753">
    <property type="entry name" value="DUF1330"/>
</dbReference>
<keyword evidence="3" id="KW-1185">Reference proteome</keyword>
<dbReference type="Pfam" id="PF07045">
    <property type="entry name" value="DUF1330"/>
    <property type="match status" value="1"/>
</dbReference>
<dbReference type="InterPro" id="IPR011008">
    <property type="entry name" value="Dimeric_a/b-barrel"/>
</dbReference>
<accession>A0ABZ0EF43</accession>
<dbReference type="RefSeq" id="WP_317016846.1">
    <property type="nucleotide sequence ID" value="NZ_CP136512.1"/>
</dbReference>
<dbReference type="Proteomes" id="UP001302652">
    <property type="component" value="Chromosome 2"/>
</dbReference>
<evidence type="ECO:0000313" key="3">
    <source>
        <dbReference type="Proteomes" id="UP001302652"/>
    </source>
</evidence>
<evidence type="ECO:0000259" key="1">
    <source>
        <dbReference type="Pfam" id="PF07045"/>
    </source>
</evidence>